<evidence type="ECO:0000313" key="8">
    <source>
        <dbReference type="EMBL" id="HIQ29447.1"/>
    </source>
</evidence>
<dbReference type="GO" id="GO:0005886">
    <property type="term" value="C:plasma membrane"/>
    <property type="evidence" value="ECO:0007669"/>
    <property type="project" value="UniProtKB-SubCell"/>
</dbReference>
<keyword evidence="6 7" id="KW-0472">Membrane</keyword>
<dbReference type="EMBL" id="DQVM01000047">
    <property type="protein sequence ID" value="HIQ29447.1"/>
    <property type="molecule type" value="Genomic_DNA"/>
</dbReference>
<gene>
    <name evidence="8" type="ORF">EYH45_02660</name>
</gene>
<dbReference type="Pfam" id="PF03773">
    <property type="entry name" value="ArsP_1"/>
    <property type="match status" value="1"/>
</dbReference>
<evidence type="ECO:0000256" key="5">
    <source>
        <dbReference type="ARBA" id="ARBA00022989"/>
    </source>
</evidence>
<comment type="subcellular location">
    <subcellularLocation>
        <location evidence="1">Cell membrane</location>
        <topology evidence="1">Multi-pass membrane protein</topology>
    </subcellularLocation>
</comment>
<evidence type="ECO:0000256" key="2">
    <source>
        <dbReference type="ARBA" id="ARBA00006386"/>
    </source>
</evidence>
<feature type="transmembrane region" description="Helical" evidence="7">
    <location>
        <begin position="144"/>
        <end position="165"/>
    </location>
</feature>
<evidence type="ECO:0000256" key="4">
    <source>
        <dbReference type="ARBA" id="ARBA00022692"/>
    </source>
</evidence>
<keyword evidence="3" id="KW-1003">Cell membrane</keyword>
<evidence type="ECO:0008006" key="10">
    <source>
        <dbReference type="Google" id="ProtNLM"/>
    </source>
</evidence>
<dbReference type="InterPro" id="IPR005524">
    <property type="entry name" value="DUF318"/>
</dbReference>
<protein>
    <recommendedName>
        <fullName evidence="10">Permease</fullName>
    </recommendedName>
</protein>
<name>A0A833E9G9_CALS0</name>
<evidence type="ECO:0000313" key="9">
    <source>
        <dbReference type="Proteomes" id="UP000608579"/>
    </source>
</evidence>
<keyword evidence="5 7" id="KW-1133">Transmembrane helix</keyword>
<comment type="similarity">
    <text evidence="2">Belongs to the UPF0718 family.</text>
</comment>
<feature type="transmembrane region" description="Helical" evidence="7">
    <location>
        <begin position="113"/>
        <end position="132"/>
    </location>
</feature>
<evidence type="ECO:0000256" key="6">
    <source>
        <dbReference type="ARBA" id="ARBA00023136"/>
    </source>
</evidence>
<feature type="transmembrane region" description="Helical" evidence="7">
    <location>
        <begin position="46"/>
        <end position="70"/>
    </location>
</feature>
<dbReference type="Proteomes" id="UP000608579">
    <property type="component" value="Unassembled WGS sequence"/>
</dbReference>
<accession>A0A833E9G9</accession>
<reference evidence="8" key="1">
    <citation type="journal article" date="2020" name="ISME J.">
        <title>Gammaproteobacteria mediating utilization of methyl-, sulfur- and petroleum organic compounds in deep ocean hydrothermal plumes.</title>
        <authorList>
            <person name="Zhou Z."/>
            <person name="Liu Y."/>
            <person name="Pan J."/>
            <person name="Cron B.R."/>
            <person name="Toner B.M."/>
            <person name="Anantharaman K."/>
            <person name="Breier J.A."/>
            <person name="Dick G.J."/>
            <person name="Li M."/>
        </authorList>
    </citation>
    <scope>NUCLEOTIDE SEQUENCE</scope>
    <source>
        <strain evidence="8">SZUA-1515</strain>
    </source>
</reference>
<evidence type="ECO:0000256" key="7">
    <source>
        <dbReference type="SAM" id="Phobius"/>
    </source>
</evidence>
<comment type="caution">
    <text evidence="8">The sequence shown here is derived from an EMBL/GenBank/DDBJ whole genome shotgun (WGS) entry which is preliminary data.</text>
</comment>
<evidence type="ECO:0000256" key="3">
    <source>
        <dbReference type="ARBA" id="ARBA00022475"/>
    </source>
</evidence>
<dbReference type="AlphaFoldDB" id="A0A833E9G9"/>
<feature type="transmembrane region" description="Helical" evidence="7">
    <location>
        <begin position="82"/>
        <end position="107"/>
    </location>
</feature>
<proteinExistence type="inferred from homology"/>
<sequence length="173" mass="18156">MVNPMVVGFAVATVLLYIVGYVKDPGNVSKAVRETLDLLFNPSQGFAYIVVAAFFLAGMLSILLPSEVIAAYLGREAGMKGILIGTAAGAVTPGGPFLFFPILLGLYKAGASVGALIAYISAWALLAVHRILTWEFPLMGLEFAASRVLVSLAIPVILGVAGQYIHDLLFSGP</sequence>
<evidence type="ECO:0000256" key="1">
    <source>
        <dbReference type="ARBA" id="ARBA00004651"/>
    </source>
</evidence>
<keyword evidence="4 7" id="KW-0812">Transmembrane</keyword>
<organism evidence="8 9">
    <name type="scientific">Caldiarchaeum subterraneum</name>
    <dbReference type="NCBI Taxonomy" id="311458"/>
    <lineage>
        <taxon>Archaea</taxon>
        <taxon>Nitrososphaerota</taxon>
        <taxon>Candidatus Caldarchaeales</taxon>
        <taxon>Candidatus Caldarchaeaceae</taxon>
        <taxon>Candidatus Caldarchaeum</taxon>
    </lineage>
</organism>